<keyword evidence="3" id="KW-1185">Reference proteome</keyword>
<dbReference type="Proteomes" id="UP000241769">
    <property type="component" value="Unassembled WGS sequence"/>
</dbReference>
<evidence type="ECO:0000256" key="1">
    <source>
        <dbReference type="SAM" id="MobiDB-lite"/>
    </source>
</evidence>
<gene>
    <name evidence="2" type="ORF">PROFUN_16176</name>
</gene>
<reference evidence="2 3" key="1">
    <citation type="journal article" date="2018" name="Genome Biol. Evol.">
        <title>Multiple Roots of Fruiting Body Formation in Amoebozoa.</title>
        <authorList>
            <person name="Hillmann F."/>
            <person name="Forbes G."/>
            <person name="Novohradska S."/>
            <person name="Ferling I."/>
            <person name="Riege K."/>
            <person name="Groth M."/>
            <person name="Westermann M."/>
            <person name="Marz M."/>
            <person name="Spaller T."/>
            <person name="Winckler T."/>
            <person name="Schaap P."/>
            <person name="Glockner G."/>
        </authorList>
    </citation>
    <scope>NUCLEOTIDE SEQUENCE [LARGE SCALE GENOMIC DNA]</scope>
    <source>
        <strain evidence="2 3">Jena</strain>
    </source>
</reference>
<protein>
    <submittedName>
        <fullName evidence="2">Uncharacterized protein</fullName>
    </submittedName>
</protein>
<sequence>LASREQAQVFEQYHTDSPSRDDDEYNWSNKLSQLLLRLLQILHRQPRIMAETPRENRCLTSPKLQVLVRKLA</sequence>
<dbReference type="EMBL" id="MDYQ01000495">
    <property type="protein sequence ID" value="PRP74165.1"/>
    <property type="molecule type" value="Genomic_DNA"/>
</dbReference>
<comment type="caution">
    <text evidence="2">The sequence shown here is derived from an EMBL/GenBank/DDBJ whole genome shotgun (WGS) entry which is preliminary data.</text>
</comment>
<proteinExistence type="predicted"/>
<accession>A0A2P6MR33</accession>
<dbReference type="AlphaFoldDB" id="A0A2P6MR33"/>
<evidence type="ECO:0000313" key="3">
    <source>
        <dbReference type="Proteomes" id="UP000241769"/>
    </source>
</evidence>
<feature type="region of interest" description="Disordered" evidence="1">
    <location>
        <begin position="1"/>
        <end position="24"/>
    </location>
</feature>
<dbReference type="InParanoid" id="A0A2P6MR33"/>
<evidence type="ECO:0000313" key="2">
    <source>
        <dbReference type="EMBL" id="PRP74165.1"/>
    </source>
</evidence>
<name>A0A2P6MR33_9EUKA</name>
<feature type="non-terminal residue" evidence="2">
    <location>
        <position position="1"/>
    </location>
</feature>
<organism evidence="2 3">
    <name type="scientific">Planoprotostelium fungivorum</name>
    <dbReference type="NCBI Taxonomy" id="1890364"/>
    <lineage>
        <taxon>Eukaryota</taxon>
        <taxon>Amoebozoa</taxon>
        <taxon>Evosea</taxon>
        <taxon>Variosea</taxon>
        <taxon>Cavosteliida</taxon>
        <taxon>Cavosteliaceae</taxon>
        <taxon>Planoprotostelium</taxon>
    </lineage>
</organism>